<feature type="region of interest" description="Disordered" evidence="2">
    <location>
        <begin position="36"/>
        <end position="78"/>
    </location>
</feature>
<dbReference type="EMBL" id="LWDD02000214">
    <property type="protein sequence ID" value="KAE8262663.1"/>
    <property type="molecule type" value="Genomic_DNA"/>
</dbReference>
<feature type="compositionally biased region" description="Low complexity" evidence="2">
    <location>
        <begin position="245"/>
        <end position="274"/>
    </location>
</feature>
<dbReference type="Proteomes" id="UP000836402">
    <property type="component" value="Unassembled WGS sequence"/>
</dbReference>
<reference evidence="5" key="1">
    <citation type="submission" date="2016-04" db="EMBL/GenBank/DDBJ databases">
        <authorList>
            <person name="Nguyen H.D."/>
            <person name="Kesanakurti P."/>
            <person name="Cullis J."/>
            <person name="Levesque C.A."/>
            <person name="Hambleton S."/>
        </authorList>
    </citation>
    <scope>NUCLEOTIDE SEQUENCE</scope>
    <source>
        <strain evidence="5">DAOMC 238032</strain>
    </source>
</reference>
<gene>
    <name evidence="5" type="ORF">A4X03_0g2280</name>
    <name evidence="4" type="ORF">JKIAZH3_G6835</name>
</gene>
<feature type="coiled-coil region" evidence="1">
    <location>
        <begin position="385"/>
        <end position="541"/>
    </location>
</feature>
<organism evidence="5 6">
    <name type="scientific">Tilletia caries</name>
    <name type="common">wheat bunt fungus</name>
    <dbReference type="NCBI Taxonomy" id="13290"/>
    <lineage>
        <taxon>Eukaryota</taxon>
        <taxon>Fungi</taxon>
        <taxon>Dikarya</taxon>
        <taxon>Basidiomycota</taxon>
        <taxon>Ustilaginomycotina</taxon>
        <taxon>Exobasidiomycetes</taxon>
        <taxon>Tilletiales</taxon>
        <taxon>Tilletiaceae</taxon>
        <taxon>Tilletia</taxon>
    </lineage>
</organism>
<evidence type="ECO:0000313" key="5">
    <source>
        <dbReference type="EMBL" id="KAE8262663.1"/>
    </source>
</evidence>
<feature type="coiled-coil region" evidence="1">
    <location>
        <begin position="328"/>
        <end position="359"/>
    </location>
</feature>
<sequence>MDINSLQQICESATPREFLGKLAELRQSIYNSASLADGDTSTSSTGSGTKDYLDDYHGGSKRRDRSSFASSTSSDHSVGDISLDRLRELADAADAVSAGGDSTAASRDSSTDTELGVSVKSKTVCCCGKHSCEKAQKSGGELDGVMENVEFGRQIFAELIDTFTRLQIMKVEAEEEKVKVEEQLSEANHRIRYLEDRAERGRFVSPPPPSSWPAVPQGQDGAIATDVVRARRTSASHQLPRRPGRPSSGRTSSASVSLGAASTSSSSTDIANAAGSTGTTPVIGSDAAFNSRSSTPGVPNAEQPAVDPAQEVRILDLERVLQMRNDSIANLEAHIETQAEEYQRKTEEQEEVYQRNIEEQVVTITSLQQACDKAKMDAEDYWARYEEQNNLREKREGEMQQLQKDKQHLQVEIERLEGDVKMWELRAGELEKNTKQVIGQVLGLKGLLETKREEVADLKQENKALNQDKDRLTRTVSLLQVEDELSNKLKAQLQDEAAKLSEMQYELRAERSRNNELEGDLARLKVEFEAKESELAEAQQMDHLAMGGGSLRGSDGWASYGKSVGSQLAAVAARERAEAEAEAEMRNRSLSPDSGNVSQDTDRSYDEIVTTVVKKRVPRRKGRTSSSPLMDMFEIAREDGNDSDASADTEVAGPSRTGDASSLIEDVERRRVLEDDVDDVEDAPVSPNDVVSATVTEGGEAEDVSSGGDTEDSPLEEEKGSDDVDVTPSWWQSAAQLVPFGTVAILRGVWGQDRHGPHRRAHHHYCLMAGISALLVGISIGMFVFGDGYGRNRRCGGGFGFPYILYADNTIWPETWSERIWRFIFGSDQFGAESPYPRGY</sequence>
<feature type="compositionally biased region" description="Low complexity" evidence="2">
    <location>
        <begin position="67"/>
        <end position="76"/>
    </location>
</feature>
<feature type="region of interest" description="Disordered" evidence="2">
    <location>
        <begin position="199"/>
        <end position="306"/>
    </location>
</feature>
<feature type="region of interest" description="Disordered" evidence="2">
    <location>
        <begin position="638"/>
        <end position="726"/>
    </location>
</feature>
<dbReference type="EMBL" id="CAJHJG010005462">
    <property type="protein sequence ID" value="CAD6950428.1"/>
    <property type="molecule type" value="Genomic_DNA"/>
</dbReference>
<reference evidence="4" key="3">
    <citation type="submission" date="2020-10" db="EMBL/GenBank/DDBJ databases">
        <authorList>
            <person name="Sedaghatjoo S."/>
        </authorList>
    </citation>
    <scope>NUCLEOTIDE SEQUENCE</scope>
    <source>
        <strain evidence="4">AZH3</strain>
    </source>
</reference>
<proteinExistence type="predicted"/>
<keyword evidence="7" id="KW-1185">Reference proteome</keyword>
<accession>A0A177VDN1</accession>
<evidence type="ECO:0000313" key="6">
    <source>
        <dbReference type="Proteomes" id="UP000077671"/>
    </source>
</evidence>
<evidence type="ECO:0000256" key="1">
    <source>
        <dbReference type="SAM" id="Coils"/>
    </source>
</evidence>
<keyword evidence="3" id="KW-0472">Membrane</keyword>
<keyword evidence="1" id="KW-0175">Coiled coil</keyword>
<feature type="compositionally biased region" description="Acidic residues" evidence="2">
    <location>
        <begin position="699"/>
        <end position="715"/>
    </location>
</feature>
<evidence type="ECO:0000256" key="2">
    <source>
        <dbReference type="SAM" id="MobiDB-lite"/>
    </source>
</evidence>
<feature type="coiled-coil region" evidence="1">
    <location>
        <begin position="163"/>
        <end position="197"/>
    </location>
</feature>
<feature type="compositionally biased region" description="Low complexity" evidence="2">
    <location>
        <begin position="37"/>
        <end position="49"/>
    </location>
</feature>
<feature type="region of interest" description="Disordered" evidence="2">
    <location>
        <begin position="579"/>
        <end position="603"/>
    </location>
</feature>
<evidence type="ECO:0000256" key="3">
    <source>
        <dbReference type="SAM" id="Phobius"/>
    </source>
</evidence>
<dbReference type="AlphaFoldDB" id="A0A177VDN1"/>
<reference evidence="5" key="2">
    <citation type="journal article" date="2019" name="IMA Fungus">
        <title>Genome sequencing and comparison of five Tilletia species to identify candidate genes for the detection of regulated species infecting wheat.</title>
        <authorList>
            <person name="Nguyen H.D.T."/>
            <person name="Sultana T."/>
            <person name="Kesanakurti P."/>
            <person name="Hambleton S."/>
        </authorList>
    </citation>
    <scope>NUCLEOTIDE SEQUENCE</scope>
    <source>
        <strain evidence="5">DAOMC 238032</strain>
    </source>
</reference>
<name>A0A177VDN1_9BASI</name>
<comment type="caution">
    <text evidence="5">The sequence shown here is derived from an EMBL/GenBank/DDBJ whole genome shotgun (WGS) entry which is preliminary data.</text>
</comment>
<protein>
    <submittedName>
        <fullName evidence="5">Uncharacterized protein</fullName>
    </submittedName>
</protein>
<feature type="transmembrane region" description="Helical" evidence="3">
    <location>
        <begin position="767"/>
        <end position="785"/>
    </location>
</feature>
<feature type="compositionally biased region" description="Basic residues" evidence="2">
    <location>
        <begin position="230"/>
        <end position="244"/>
    </location>
</feature>
<evidence type="ECO:0000313" key="7">
    <source>
        <dbReference type="Proteomes" id="UP000836402"/>
    </source>
</evidence>
<keyword evidence="3" id="KW-0812">Transmembrane</keyword>
<dbReference type="PANTHER" id="PTHR45615">
    <property type="entry name" value="MYOSIN HEAVY CHAIN, NON-MUSCLE"/>
    <property type="match status" value="1"/>
</dbReference>
<keyword evidence="3" id="KW-1133">Transmembrane helix</keyword>
<feature type="compositionally biased region" description="Polar residues" evidence="2">
    <location>
        <begin position="275"/>
        <end position="297"/>
    </location>
</feature>
<dbReference type="PANTHER" id="PTHR45615:SF80">
    <property type="entry name" value="GRIP DOMAIN-CONTAINING PROTEIN"/>
    <property type="match status" value="1"/>
</dbReference>
<feature type="compositionally biased region" description="Polar residues" evidence="2">
    <location>
        <begin position="588"/>
        <end position="599"/>
    </location>
</feature>
<dbReference type="Proteomes" id="UP000077671">
    <property type="component" value="Unassembled WGS sequence"/>
</dbReference>
<evidence type="ECO:0000313" key="4">
    <source>
        <dbReference type="EMBL" id="CAD6950428.1"/>
    </source>
</evidence>